<evidence type="ECO:0000313" key="6">
    <source>
        <dbReference type="EMBL" id="MBB6073029.1"/>
    </source>
</evidence>
<keyword evidence="7" id="KW-1185">Reference proteome</keyword>
<dbReference type="PANTHER" id="PTHR11808">
    <property type="entry name" value="TRANS-SULFURATION ENZYME FAMILY MEMBER"/>
    <property type="match status" value="1"/>
</dbReference>
<gene>
    <name evidence="6" type="ORF">HNQ61_004695</name>
</gene>
<dbReference type="CDD" id="cd00614">
    <property type="entry name" value="CGS_like"/>
    <property type="match status" value="1"/>
</dbReference>
<dbReference type="GO" id="GO:0030170">
    <property type="term" value="F:pyridoxal phosphate binding"/>
    <property type="evidence" value="ECO:0007669"/>
    <property type="project" value="InterPro"/>
</dbReference>
<dbReference type="GO" id="GO:0005737">
    <property type="term" value="C:cytoplasm"/>
    <property type="evidence" value="ECO:0007669"/>
    <property type="project" value="TreeGrafter"/>
</dbReference>
<protein>
    <submittedName>
        <fullName evidence="6">Cystathionine beta-lyase/cystathionine gamma-synthase</fullName>
    </submittedName>
</protein>
<evidence type="ECO:0000256" key="1">
    <source>
        <dbReference type="ARBA" id="ARBA00001933"/>
    </source>
</evidence>
<feature type="region of interest" description="Disordered" evidence="5">
    <location>
        <begin position="1"/>
        <end position="25"/>
    </location>
</feature>
<comment type="similarity">
    <text evidence="4">Belongs to the trans-sulfuration enzymes family.</text>
</comment>
<comment type="caution">
    <text evidence="6">The sequence shown here is derived from an EMBL/GenBank/DDBJ whole genome shotgun (WGS) entry which is preliminary data.</text>
</comment>
<dbReference type="PROSITE" id="PS00868">
    <property type="entry name" value="CYS_MET_METAB_PP"/>
    <property type="match status" value="1"/>
</dbReference>
<dbReference type="InterPro" id="IPR000277">
    <property type="entry name" value="Cys/Met-Metab_PyrdxlP-dep_enz"/>
</dbReference>
<dbReference type="InterPro" id="IPR015421">
    <property type="entry name" value="PyrdxlP-dep_Trfase_major"/>
</dbReference>
<dbReference type="Pfam" id="PF01053">
    <property type="entry name" value="Cys_Met_Meta_PP"/>
    <property type="match status" value="1"/>
</dbReference>
<keyword evidence="2 3" id="KW-0663">Pyridoxal phosphate</keyword>
<dbReference type="AlphaFoldDB" id="A0A841H5K0"/>
<reference evidence="6 7" key="1">
    <citation type="submission" date="2020-08" db="EMBL/GenBank/DDBJ databases">
        <title>Genomic Encyclopedia of Type Strains, Phase IV (KMG-IV): sequencing the most valuable type-strain genomes for metagenomic binning, comparative biology and taxonomic classification.</title>
        <authorList>
            <person name="Goeker M."/>
        </authorList>
    </citation>
    <scope>NUCLEOTIDE SEQUENCE [LARGE SCALE GENOMIC DNA]</scope>
    <source>
        <strain evidence="6 7">DSM 29007</strain>
    </source>
</reference>
<evidence type="ECO:0000256" key="5">
    <source>
        <dbReference type="SAM" id="MobiDB-lite"/>
    </source>
</evidence>
<name>A0A841H5K0_9BACT</name>
<comment type="cofactor">
    <cofactor evidence="1 4">
        <name>pyridoxal 5'-phosphate</name>
        <dbReference type="ChEBI" id="CHEBI:597326"/>
    </cofactor>
</comment>
<feature type="modified residue" description="N6-(pyridoxal phosphate)lysine" evidence="3">
    <location>
        <position position="200"/>
    </location>
</feature>
<dbReference type="Gene3D" id="3.40.640.10">
    <property type="entry name" value="Type I PLP-dependent aspartate aminotransferase-like (Major domain)"/>
    <property type="match status" value="1"/>
</dbReference>
<dbReference type="GO" id="GO:0004123">
    <property type="term" value="F:cystathionine gamma-lyase activity"/>
    <property type="evidence" value="ECO:0007669"/>
    <property type="project" value="TreeGrafter"/>
</dbReference>
<dbReference type="Proteomes" id="UP000582837">
    <property type="component" value="Unassembled WGS sequence"/>
</dbReference>
<dbReference type="FunFam" id="3.40.640.10:FF:000046">
    <property type="entry name" value="Cystathionine gamma-lyase"/>
    <property type="match status" value="1"/>
</dbReference>
<evidence type="ECO:0000256" key="2">
    <source>
        <dbReference type="ARBA" id="ARBA00022898"/>
    </source>
</evidence>
<sequence>MMASHGGLGTRAVHAGDPEPRPNAPVVNPIVPSTTFYMDPDGGGDLLYSRYGNGPNHTVVEARLAALDGGDDALVLGSGMAAMACAMLSLLQAGDHVVATDAIYGGTRALLSTELTRLGITTTYVDFFSPGWREAIRPETRVVLGEFPSNPLLRVADLRPIADAAHEHGAALVVDATFASPFNFRPLEHGADLVMHSATKYLAGHSDVTAGALVGSHARVGEARKRARVWGPMLDPHAAWLLERGMKTLSVRMERHNRNGMEISRWAEGRPEIAHTFYPGLASHPDHEVASRILDGFGGMMGIELRGGGPAASRFVRALRLAKVAPSLGGVESLVSEPRHTSHGAMTPQERADNGIRDGFIRVSLGIEDAADLIADLEQALVAAEDGPEQREAAE</sequence>
<dbReference type="Gene3D" id="3.90.1150.10">
    <property type="entry name" value="Aspartate Aminotransferase, domain 1"/>
    <property type="match status" value="1"/>
</dbReference>
<dbReference type="PANTHER" id="PTHR11808:SF85">
    <property type="entry name" value="CYSTATHIONINE GAMMA-LYASE-RELATED"/>
    <property type="match status" value="1"/>
</dbReference>
<dbReference type="PIRSF" id="PIRSF001434">
    <property type="entry name" value="CGS"/>
    <property type="match status" value="1"/>
</dbReference>
<evidence type="ECO:0000313" key="7">
    <source>
        <dbReference type="Proteomes" id="UP000582837"/>
    </source>
</evidence>
<dbReference type="SUPFAM" id="SSF53383">
    <property type="entry name" value="PLP-dependent transferases"/>
    <property type="match status" value="1"/>
</dbReference>
<organism evidence="6 7">
    <name type="scientific">Longimicrobium terrae</name>
    <dbReference type="NCBI Taxonomy" id="1639882"/>
    <lineage>
        <taxon>Bacteria</taxon>
        <taxon>Pseudomonadati</taxon>
        <taxon>Gemmatimonadota</taxon>
        <taxon>Longimicrobiia</taxon>
        <taxon>Longimicrobiales</taxon>
        <taxon>Longimicrobiaceae</taxon>
        <taxon>Longimicrobium</taxon>
    </lineage>
</organism>
<dbReference type="EMBL" id="JACHIA010000020">
    <property type="protein sequence ID" value="MBB6073029.1"/>
    <property type="molecule type" value="Genomic_DNA"/>
</dbReference>
<dbReference type="GO" id="GO:0019343">
    <property type="term" value="P:cysteine biosynthetic process via cystathionine"/>
    <property type="evidence" value="ECO:0007669"/>
    <property type="project" value="TreeGrafter"/>
</dbReference>
<dbReference type="InterPro" id="IPR015422">
    <property type="entry name" value="PyrdxlP-dep_Trfase_small"/>
</dbReference>
<proteinExistence type="inferred from homology"/>
<keyword evidence="6" id="KW-0456">Lyase</keyword>
<dbReference type="RefSeq" id="WP_170040113.1">
    <property type="nucleotide sequence ID" value="NZ_JABDTL010000002.1"/>
</dbReference>
<dbReference type="InterPro" id="IPR054542">
    <property type="entry name" value="Cys_met_metab_PP"/>
</dbReference>
<dbReference type="GO" id="GO:0019346">
    <property type="term" value="P:transsulfuration"/>
    <property type="evidence" value="ECO:0007669"/>
    <property type="project" value="InterPro"/>
</dbReference>
<evidence type="ECO:0000256" key="4">
    <source>
        <dbReference type="RuleBase" id="RU362118"/>
    </source>
</evidence>
<accession>A0A841H5K0</accession>
<dbReference type="InterPro" id="IPR015424">
    <property type="entry name" value="PyrdxlP-dep_Trfase"/>
</dbReference>
<evidence type="ECO:0000256" key="3">
    <source>
        <dbReference type="PIRSR" id="PIRSR001434-2"/>
    </source>
</evidence>